<evidence type="ECO:0000259" key="3">
    <source>
        <dbReference type="Pfam" id="PF01343"/>
    </source>
</evidence>
<dbReference type="PANTHER" id="PTHR42987:SF4">
    <property type="entry name" value="PROTEASE SOHB-RELATED"/>
    <property type="match status" value="1"/>
</dbReference>
<dbReference type="InterPro" id="IPR002142">
    <property type="entry name" value="Peptidase_S49"/>
</dbReference>
<dbReference type="Pfam" id="PF01343">
    <property type="entry name" value="Peptidase_S49"/>
    <property type="match status" value="1"/>
</dbReference>
<accession>A0ABV2RAT9</accession>
<dbReference type="GO" id="GO:0008233">
    <property type="term" value="F:peptidase activity"/>
    <property type="evidence" value="ECO:0007669"/>
    <property type="project" value="UniProtKB-KW"/>
</dbReference>
<sequence length="489" mass="51379">MRNPAQLAAALSGRPLLMREEAIPALARQLGLEAGDRGSPIANFFGRARRALAGREDFEERTEPLASAPRFVGEPDDVGFGWVLKDGVGILEITGPLMAEGFGWGDVWYHGYDTLFAAYEEMFADARVGAIWEVVRSPGGVVDQGLPELAALKRENRASAGGKPIHAFLRDGYSAAYWEPSAADHIVAARESGVGSIGAVVTHCDFSGAFAKDGIVITPFKFGAKKTDGSWMEPLSETASQGLQDEIDQCGRWFVADVLAGRPNLTEEEILATEAGCYFGDSDNPQLSALAKGLVDEIASERKAFGAIRELARERLASSNAAPAPAASTEEKDMKRSAVLAAAKSAGLDQAAIKALSEALPKAETDDTKPKDDEGDDDEEEDDDAKPKGEGGAEDEDQDDKKEGDAAAIAASAEAVKHPALALAAIQTGQTLAQFKASAAVAGRTSGGNRLDRALANQSRLGPDGAKKSEGALGDAVAARIQKNRGEAS</sequence>
<dbReference type="CDD" id="cd07022">
    <property type="entry name" value="S49_Sppa_36K_type"/>
    <property type="match status" value="1"/>
</dbReference>
<dbReference type="EMBL" id="JBEPTF010000002">
    <property type="protein sequence ID" value="MET4683692.1"/>
    <property type="molecule type" value="Genomic_DNA"/>
</dbReference>
<keyword evidence="4" id="KW-0378">Hydrolase</keyword>
<evidence type="ECO:0000313" key="4">
    <source>
        <dbReference type="EMBL" id="MET4683692.1"/>
    </source>
</evidence>
<gene>
    <name evidence="4" type="ORF">ABIE19_001622</name>
</gene>
<dbReference type="InterPro" id="IPR033855">
    <property type="entry name" value="Protein_C"/>
</dbReference>
<dbReference type="PANTHER" id="PTHR42987">
    <property type="entry name" value="PEPTIDASE S49"/>
    <property type="match status" value="1"/>
</dbReference>
<dbReference type="GO" id="GO:0006508">
    <property type="term" value="P:proteolysis"/>
    <property type="evidence" value="ECO:0007669"/>
    <property type="project" value="UniProtKB-KW"/>
</dbReference>
<feature type="domain" description="Peptidase S49" evidence="3">
    <location>
        <begin position="161"/>
        <end position="312"/>
    </location>
</feature>
<organism evidence="4 5">
    <name type="scientific">Brevundimonas faecalis</name>
    <dbReference type="NCBI Taxonomy" id="947378"/>
    <lineage>
        <taxon>Bacteria</taxon>
        <taxon>Pseudomonadati</taxon>
        <taxon>Pseudomonadota</taxon>
        <taxon>Alphaproteobacteria</taxon>
        <taxon>Caulobacterales</taxon>
        <taxon>Caulobacteraceae</taxon>
        <taxon>Brevundimonas</taxon>
    </lineage>
</organism>
<feature type="region of interest" description="Disordered" evidence="2">
    <location>
        <begin position="358"/>
        <end position="410"/>
    </location>
</feature>
<comment type="similarity">
    <text evidence="1">Belongs to the peptidase S49 family.</text>
</comment>
<dbReference type="Gene3D" id="3.90.226.10">
    <property type="entry name" value="2-enoyl-CoA Hydratase, Chain A, domain 1"/>
    <property type="match status" value="1"/>
</dbReference>
<keyword evidence="4" id="KW-0645">Protease</keyword>
<reference evidence="4 5" key="1">
    <citation type="submission" date="2024-06" db="EMBL/GenBank/DDBJ databases">
        <title>Sorghum-associated microbial communities from plants grown in Nebraska, USA.</title>
        <authorList>
            <person name="Schachtman D."/>
        </authorList>
    </citation>
    <scope>NUCLEOTIDE SEQUENCE [LARGE SCALE GENOMIC DNA]</scope>
    <source>
        <strain evidence="4 5">2814</strain>
    </source>
</reference>
<name>A0ABV2RAT9_9CAUL</name>
<keyword evidence="5" id="KW-1185">Reference proteome</keyword>
<evidence type="ECO:0000256" key="2">
    <source>
        <dbReference type="SAM" id="MobiDB-lite"/>
    </source>
</evidence>
<dbReference type="SUPFAM" id="SSF52096">
    <property type="entry name" value="ClpP/crotonase"/>
    <property type="match status" value="1"/>
</dbReference>
<comment type="caution">
    <text evidence="4">The sequence shown here is derived from an EMBL/GenBank/DDBJ whole genome shotgun (WGS) entry which is preliminary data.</text>
</comment>
<feature type="compositionally biased region" description="Basic and acidic residues" evidence="2">
    <location>
        <begin position="361"/>
        <end position="372"/>
    </location>
</feature>
<dbReference type="InterPro" id="IPR029045">
    <property type="entry name" value="ClpP/crotonase-like_dom_sf"/>
</dbReference>
<protein>
    <submittedName>
        <fullName evidence="4">ClpP class serine protease</fullName>
        <ecNumber evidence="4">3.4.21.-</ecNumber>
    </submittedName>
</protein>
<evidence type="ECO:0000313" key="5">
    <source>
        <dbReference type="Proteomes" id="UP001549313"/>
    </source>
</evidence>
<dbReference type="Proteomes" id="UP001549313">
    <property type="component" value="Unassembled WGS sequence"/>
</dbReference>
<evidence type="ECO:0000256" key="1">
    <source>
        <dbReference type="ARBA" id="ARBA00008683"/>
    </source>
</evidence>
<dbReference type="RefSeq" id="WP_354088650.1">
    <property type="nucleotide sequence ID" value="NZ_JBEPTF010000002.1"/>
</dbReference>
<feature type="compositionally biased region" description="Acidic residues" evidence="2">
    <location>
        <begin position="373"/>
        <end position="384"/>
    </location>
</feature>
<proteinExistence type="inferred from homology"/>
<dbReference type="EC" id="3.4.21.-" evidence="4"/>